<dbReference type="EMBL" id="REGN01011046">
    <property type="protein sequence ID" value="RMZ97981.1"/>
    <property type="molecule type" value="Genomic_DNA"/>
</dbReference>
<name>A0A3M7PFV7_BRAPC</name>
<dbReference type="Proteomes" id="UP000276133">
    <property type="component" value="Unassembled WGS sequence"/>
</dbReference>
<sequence length="67" mass="7867">MSVIFKNDLKITKIISSNILAAQFNSIAEFTVYSTIDCGMMSPKLMSHYYYYFEKITPDFIKRIRTK</sequence>
<gene>
    <name evidence="1" type="ORF">BpHYR1_029319</name>
</gene>
<comment type="caution">
    <text evidence="1">The sequence shown here is derived from an EMBL/GenBank/DDBJ whole genome shotgun (WGS) entry which is preliminary data.</text>
</comment>
<protein>
    <submittedName>
        <fullName evidence="1">Uncharacterized protein</fullName>
    </submittedName>
</protein>
<reference evidence="1 2" key="1">
    <citation type="journal article" date="2018" name="Sci. Rep.">
        <title>Genomic signatures of local adaptation to the degree of environmental predictability in rotifers.</title>
        <authorList>
            <person name="Franch-Gras L."/>
            <person name="Hahn C."/>
            <person name="Garcia-Roger E.M."/>
            <person name="Carmona M.J."/>
            <person name="Serra M."/>
            <person name="Gomez A."/>
        </authorList>
    </citation>
    <scope>NUCLEOTIDE SEQUENCE [LARGE SCALE GENOMIC DNA]</scope>
    <source>
        <strain evidence="1">HYR1</strain>
    </source>
</reference>
<evidence type="ECO:0000313" key="2">
    <source>
        <dbReference type="Proteomes" id="UP000276133"/>
    </source>
</evidence>
<accession>A0A3M7PFV7</accession>
<proteinExistence type="predicted"/>
<keyword evidence="2" id="KW-1185">Reference proteome</keyword>
<organism evidence="1 2">
    <name type="scientific">Brachionus plicatilis</name>
    <name type="common">Marine rotifer</name>
    <name type="synonym">Brachionus muelleri</name>
    <dbReference type="NCBI Taxonomy" id="10195"/>
    <lineage>
        <taxon>Eukaryota</taxon>
        <taxon>Metazoa</taxon>
        <taxon>Spiralia</taxon>
        <taxon>Gnathifera</taxon>
        <taxon>Rotifera</taxon>
        <taxon>Eurotatoria</taxon>
        <taxon>Monogononta</taxon>
        <taxon>Pseudotrocha</taxon>
        <taxon>Ploima</taxon>
        <taxon>Brachionidae</taxon>
        <taxon>Brachionus</taxon>
    </lineage>
</organism>
<dbReference type="AlphaFoldDB" id="A0A3M7PFV7"/>
<evidence type="ECO:0000313" key="1">
    <source>
        <dbReference type="EMBL" id="RMZ97981.1"/>
    </source>
</evidence>